<evidence type="ECO:0000259" key="12">
    <source>
        <dbReference type="PROSITE" id="PS51671"/>
    </source>
</evidence>
<keyword evidence="8" id="KW-0520">NAD</keyword>
<dbReference type="SUPFAM" id="SSF51735">
    <property type="entry name" value="NAD(P)-binding Rossmann-fold domains"/>
    <property type="match status" value="1"/>
</dbReference>
<dbReference type="Gene3D" id="1.10.3660.10">
    <property type="entry name" value="6-phosphogluconate dehydrogenase C-terminal like domain"/>
    <property type="match status" value="1"/>
</dbReference>
<comment type="caution">
    <text evidence="13">The sequence shown here is derived from an EMBL/GenBank/DDBJ whole genome shotgun (WGS) entry which is preliminary data.</text>
</comment>
<evidence type="ECO:0000256" key="1">
    <source>
        <dbReference type="ARBA" id="ARBA00005067"/>
    </source>
</evidence>
<comment type="pathway">
    <text evidence="1">Amino-acid biosynthesis; L-tyrosine biosynthesis; (4-hydroxyphenyl)pyruvate from prephenate (NAD(+) route): step 1/1.</text>
</comment>
<dbReference type="Pfam" id="PF01842">
    <property type="entry name" value="ACT"/>
    <property type="match status" value="1"/>
</dbReference>
<dbReference type="EC" id="1.3.1.12" evidence="3"/>
<dbReference type="InterPro" id="IPR050812">
    <property type="entry name" value="Preph/Arog_dehydrog"/>
</dbReference>
<evidence type="ECO:0000256" key="10">
    <source>
        <dbReference type="ARBA" id="ARBA00049260"/>
    </source>
</evidence>
<dbReference type="PANTHER" id="PTHR21363:SF0">
    <property type="entry name" value="PREPHENATE DEHYDROGENASE [NADP(+)]"/>
    <property type="match status" value="1"/>
</dbReference>
<dbReference type="GO" id="GO:0004665">
    <property type="term" value="F:prephenate dehydrogenase (NADP+) activity"/>
    <property type="evidence" value="ECO:0007669"/>
    <property type="project" value="InterPro"/>
</dbReference>
<evidence type="ECO:0000256" key="9">
    <source>
        <dbReference type="ARBA" id="ARBA00023141"/>
    </source>
</evidence>
<dbReference type="FunFam" id="3.40.50.720:FF:000208">
    <property type="entry name" value="Prephenate dehydrogenase"/>
    <property type="match status" value="1"/>
</dbReference>
<keyword evidence="6" id="KW-0028">Amino-acid biosynthesis</keyword>
<sequence>MTKVYLKGLGLIGSSLARAIKKEHQDYVLIAEDQDHAAERYALEHGIADECGTAFDKAEDADLIILATPVSVIAKDLLRLSELETKPGAIITDVGSTKRTVMKAARKLIDAGKIFIAGHPMAGSHKTGVWAGKAGLFENAFYFLIPANDASEEKLSELEEMFKGVRAKWLETTPDRHDKIVAQISHVPHVVASALVNQTEKTFADEPMGMRVAAGGFKSITRIASADPTMWSSILLNNGELISEQLEDYIDALKEINEKIKKQDQKALFDFFKAAKIGRDSLGPEKLGAIPGFYDLFINLADKVGSLADVTQILAEARINLVNVHILEIREEIDGIAQLTFSSEKDRQKALGLLKAKYKIIERQEE</sequence>
<dbReference type="SUPFAM" id="SSF55021">
    <property type="entry name" value="ACT-like"/>
    <property type="match status" value="1"/>
</dbReference>
<keyword evidence="7" id="KW-0560">Oxidoreductase</keyword>
<keyword evidence="9" id="KW-0057">Aromatic amino acid biosynthesis</keyword>
<evidence type="ECO:0000256" key="6">
    <source>
        <dbReference type="ARBA" id="ARBA00022605"/>
    </source>
</evidence>
<evidence type="ECO:0000256" key="8">
    <source>
        <dbReference type="ARBA" id="ARBA00023027"/>
    </source>
</evidence>
<dbReference type="InterPro" id="IPR046826">
    <property type="entry name" value="PDH_N"/>
</dbReference>
<evidence type="ECO:0000259" key="11">
    <source>
        <dbReference type="PROSITE" id="PS51176"/>
    </source>
</evidence>
<reference evidence="13 14" key="1">
    <citation type="journal article" date="2015" name="BMC Microbiol.">
        <title>Lactobacillus ruminis strains cluster according to their mammalian gut source.</title>
        <authorList>
            <person name="O' Donnell M.M."/>
            <person name="Harris H.M."/>
            <person name="Lynch D.B."/>
            <person name="Ross R.P."/>
            <person name="O'Toole P.W."/>
        </authorList>
    </citation>
    <scope>NUCLEOTIDE SEQUENCE [LARGE SCALE GENOMIC DNA]</scope>
    <source>
        <strain evidence="13 14">DPC 6832</strain>
    </source>
</reference>
<accession>A0A837DVT9</accession>
<proteinExistence type="inferred from homology"/>
<dbReference type="SUPFAM" id="SSF48179">
    <property type="entry name" value="6-phosphogluconate dehydrogenase C-terminal domain-like"/>
    <property type="match status" value="1"/>
</dbReference>
<dbReference type="GO" id="GO:0006571">
    <property type="term" value="P:tyrosine biosynthetic process"/>
    <property type="evidence" value="ECO:0007669"/>
    <property type="project" value="UniProtKB-UniPathway"/>
</dbReference>
<gene>
    <name evidence="13" type="ORF">LRN_1658</name>
</gene>
<dbReference type="PROSITE" id="PS51671">
    <property type="entry name" value="ACT"/>
    <property type="match status" value="1"/>
</dbReference>
<dbReference type="InterPro" id="IPR045865">
    <property type="entry name" value="ACT-like_dom_sf"/>
</dbReference>
<evidence type="ECO:0000313" key="14">
    <source>
        <dbReference type="Proteomes" id="UP000031011"/>
    </source>
</evidence>
<dbReference type="PANTHER" id="PTHR21363">
    <property type="entry name" value="PREPHENATE DEHYDROGENASE"/>
    <property type="match status" value="1"/>
</dbReference>
<evidence type="ECO:0000256" key="4">
    <source>
        <dbReference type="ARBA" id="ARBA00016891"/>
    </source>
</evidence>
<dbReference type="GO" id="GO:0008977">
    <property type="term" value="F:prephenate dehydrogenase (NAD+) activity"/>
    <property type="evidence" value="ECO:0007669"/>
    <property type="project" value="UniProtKB-EC"/>
</dbReference>
<dbReference type="FunFam" id="1.10.3660.10:FF:000003">
    <property type="entry name" value="Prephenate dehydrogenase"/>
    <property type="match status" value="1"/>
</dbReference>
<dbReference type="InterPro" id="IPR046825">
    <property type="entry name" value="PDH_C"/>
</dbReference>
<comment type="catalytic activity">
    <reaction evidence="10">
        <text>prephenate + NAD(+) = 3-(4-hydroxyphenyl)pyruvate + CO2 + NADH</text>
        <dbReference type="Rhea" id="RHEA:13869"/>
        <dbReference type="ChEBI" id="CHEBI:16526"/>
        <dbReference type="ChEBI" id="CHEBI:29934"/>
        <dbReference type="ChEBI" id="CHEBI:36242"/>
        <dbReference type="ChEBI" id="CHEBI:57540"/>
        <dbReference type="ChEBI" id="CHEBI:57945"/>
        <dbReference type="EC" id="1.3.1.12"/>
    </reaction>
</comment>
<dbReference type="AlphaFoldDB" id="A0A837DVT9"/>
<dbReference type="UniPathway" id="UPA00122">
    <property type="reaction ID" value="UER00961"/>
</dbReference>
<dbReference type="Gene3D" id="3.40.50.720">
    <property type="entry name" value="NAD(P)-binding Rossmann-like Domain"/>
    <property type="match status" value="1"/>
</dbReference>
<evidence type="ECO:0000313" key="13">
    <source>
        <dbReference type="EMBL" id="KIC04997.1"/>
    </source>
</evidence>
<name>A0A837DVT9_9LACO</name>
<organism evidence="13 14">
    <name type="scientific">Ligilactobacillus ruminis DPC 6832</name>
    <dbReference type="NCBI Taxonomy" id="1402208"/>
    <lineage>
        <taxon>Bacteria</taxon>
        <taxon>Bacillati</taxon>
        <taxon>Bacillota</taxon>
        <taxon>Bacilli</taxon>
        <taxon>Lactobacillales</taxon>
        <taxon>Lactobacillaceae</taxon>
        <taxon>Ligilactobacillus</taxon>
    </lineage>
</organism>
<dbReference type="Pfam" id="PF20463">
    <property type="entry name" value="PDH_C"/>
    <property type="match status" value="1"/>
</dbReference>
<evidence type="ECO:0000256" key="3">
    <source>
        <dbReference type="ARBA" id="ARBA00012068"/>
    </source>
</evidence>
<dbReference type="NCBIfam" id="NF005107">
    <property type="entry name" value="PRK06545.1-5"/>
    <property type="match status" value="1"/>
</dbReference>
<dbReference type="InterPro" id="IPR002912">
    <property type="entry name" value="ACT_dom"/>
</dbReference>
<feature type="domain" description="ACT" evidence="12">
    <location>
        <begin position="295"/>
        <end position="366"/>
    </location>
</feature>
<evidence type="ECO:0000256" key="5">
    <source>
        <dbReference type="ARBA" id="ARBA00022498"/>
    </source>
</evidence>
<dbReference type="InterPro" id="IPR036291">
    <property type="entry name" value="NAD(P)-bd_dom_sf"/>
</dbReference>
<protein>
    <recommendedName>
        <fullName evidence="4">Prephenate dehydrogenase</fullName>
        <ecNumber evidence="3">1.3.1.12</ecNumber>
    </recommendedName>
</protein>
<dbReference type="InterPro" id="IPR003099">
    <property type="entry name" value="Prephen_DH"/>
</dbReference>
<evidence type="ECO:0000256" key="2">
    <source>
        <dbReference type="ARBA" id="ARBA00007964"/>
    </source>
</evidence>
<dbReference type="InterPro" id="IPR008927">
    <property type="entry name" value="6-PGluconate_DH-like_C_sf"/>
</dbReference>
<comment type="similarity">
    <text evidence="2">Belongs to the prephenate/arogenate dehydrogenase family.</text>
</comment>
<dbReference type="PROSITE" id="PS51176">
    <property type="entry name" value="PDH_ADH"/>
    <property type="match status" value="1"/>
</dbReference>
<dbReference type="Proteomes" id="UP000031011">
    <property type="component" value="Unassembled WGS sequence"/>
</dbReference>
<evidence type="ECO:0000256" key="7">
    <source>
        <dbReference type="ARBA" id="ARBA00023002"/>
    </source>
</evidence>
<keyword evidence="5" id="KW-0827">Tyrosine biosynthesis</keyword>
<dbReference type="GO" id="GO:0070403">
    <property type="term" value="F:NAD+ binding"/>
    <property type="evidence" value="ECO:0007669"/>
    <property type="project" value="InterPro"/>
</dbReference>
<dbReference type="Pfam" id="PF02153">
    <property type="entry name" value="PDH_N"/>
    <property type="match status" value="1"/>
</dbReference>
<dbReference type="EMBL" id="AWYA01000067">
    <property type="protein sequence ID" value="KIC04997.1"/>
    <property type="molecule type" value="Genomic_DNA"/>
</dbReference>
<feature type="domain" description="Prephenate/arogenate dehydrogenase" evidence="11">
    <location>
        <begin position="2"/>
        <end position="290"/>
    </location>
</feature>